<evidence type="ECO:0000313" key="2">
    <source>
        <dbReference type="Proteomes" id="UP001321473"/>
    </source>
</evidence>
<accession>A0AAQ4EIR8</accession>
<comment type="caution">
    <text evidence="1">The sequence shown here is derived from an EMBL/GenBank/DDBJ whole genome shotgun (WGS) entry which is preliminary data.</text>
</comment>
<organism evidence="1 2">
    <name type="scientific">Amblyomma americanum</name>
    <name type="common">Lone star tick</name>
    <dbReference type="NCBI Taxonomy" id="6943"/>
    <lineage>
        <taxon>Eukaryota</taxon>
        <taxon>Metazoa</taxon>
        <taxon>Ecdysozoa</taxon>
        <taxon>Arthropoda</taxon>
        <taxon>Chelicerata</taxon>
        <taxon>Arachnida</taxon>
        <taxon>Acari</taxon>
        <taxon>Parasitiformes</taxon>
        <taxon>Ixodida</taxon>
        <taxon>Ixodoidea</taxon>
        <taxon>Ixodidae</taxon>
        <taxon>Amblyomminae</taxon>
        <taxon>Amblyomma</taxon>
    </lineage>
</organism>
<dbReference type="AlphaFoldDB" id="A0AAQ4EIR8"/>
<protein>
    <submittedName>
        <fullName evidence="1">Uncharacterized protein</fullName>
    </submittedName>
</protein>
<sequence length="94" mass="10795">MPPNDIMSVRGGSVPANNCNGSKLFSVVHFQDQEEVSVVPSSWIIAENTVAWPPHKNSRRINEAVQSNEKPSDHWKKYRCRVLWTCGKHYLKYL</sequence>
<name>A0AAQ4EIR8_AMBAM</name>
<evidence type="ECO:0000313" key="1">
    <source>
        <dbReference type="EMBL" id="KAK8774538.1"/>
    </source>
</evidence>
<gene>
    <name evidence="1" type="ORF">V5799_010930</name>
</gene>
<reference evidence="1 2" key="1">
    <citation type="journal article" date="2023" name="Arcadia Sci">
        <title>De novo assembly of a long-read Amblyomma americanum tick genome.</title>
        <authorList>
            <person name="Chou S."/>
            <person name="Poskanzer K.E."/>
            <person name="Rollins M."/>
            <person name="Thuy-Boun P.S."/>
        </authorList>
    </citation>
    <scope>NUCLEOTIDE SEQUENCE [LARGE SCALE GENOMIC DNA]</scope>
    <source>
        <strain evidence="1">F_SG_1</strain>
        <tissue evidence="1">Salivary glands</tissue>
    </source>
</reference>
<proteinExistence type="predicted"/>
<dbReference type="EMBL" id="JARKHS020015336">
    <property type="protein sequence ID" value="KAK8774538.1"/>
    <property type="molecule type" value="Genomic_DNA"/>
</dbReference>
<dbReference type="Proteomes" id="UP001321473">
    <property type="component" value="Unassembled WGS sequence"/>
</dbReference>
<keyword evidence="2" id="KW-1185">Reference proteome</keyword>